<feature type="domain" description="AAA+ ATPase" evidence="6">
    <location>
        <begin position="47"/>
        <end position="173"/>
    </location>
</feature>
<dbReference type="Proteomes" id="UP000070617">
    <property type="component" value="Unassembled WGS sequence"/>
</dbReference>
<evidence type="ECO:0000256" key="2">
    <source>
        <dbReference type="ARBA" id="ARBA00008959"/>
    </source>
</evidence>
<accession>A0A133NKD3</accession>
<dbReference type="Gene3D" id="3.40.50.300">
    <property type="entry name" value="P-loop containing nucleotide triphosphate hydrolases"/>
    <property type="match status" value="1"/>
</dbReference>
<dbReference type="CDD" id="cd18139">
    <property type="entry name" value="HLD_clamp_RarA"/>
    <property type="match status" value="1"/>
</dbReference>
<dbReference type="Gene3D" id="1.10.8.60">
    <property type="match status" value="1"/>
</dbReference>
<protein>
    <submittedName>
        <fullName evidence="7">ATPase, AAA family</fullName>
    </submittedName>
</protein>
<comment type="function">
    <text evidence="1">DNA-dependent ATPase that plays important roles in cellular responses to stalled DNA replication processes.</text>
</comment>
<dbReference type="PANTHER" id="PTHR13779">
    <property type="entry name" value="WERNER HELICASE-INTERACTING PROTEIN 1 FAMILY MEMBER"/>
    <property type="match status" value="1"/>
</dbReference>
<dbReference type="GO" id="GO:0005524">
    <property type="term" value="F:ATP binding"/>
    <property type="evidence" value="ECO:0007669"/>
    <property type="project" value="UniProtKB-KW"/>
</dbReference>
<evidence type="ECO:0000256" key="1">
    <source>
        <dbReference type="ARBA" id="ARBA00002393"/>
    </source>
</evidence>
<dbReference type="PATRIC" id="fig|134605.3.peg.180"/>
<proteinExistence type="inferred from homology"/>
<evidence type="ECO:0000313" key="8">
    <source>
        <dbReference type="Proteomes" id="UP000070617"/>
    </source>
</evidence>
<dbReference type="GO" id="GO:0000731">
    <property type="term" value="P:DNA synthesis involved in DNA repair"/>
    <property type="evidence" value="ECO:0007669"/>
    <property type="project" value="TreeGrafter"/>
</dbReference>
<dbReference type="InterPro" id="IPR003593">
    <property type="entry name" value="AAA+_ATPase"/>
</dbReference>
<dbReference type="Gene3D" id="1.10.3710.10">
    <property type="entry name" value="DNA polymerase III clamp loader subunits, C-terminal domain"/>
    <property type="match status" value="1"/>
</dbReference>
<dbReference type="Pfam" id="PF16193">
    <property type="entry name" value="AAA_assoc_2"/>
    <property type="match status" value="1"/>
</dbReference>
<keyword evidence="4" id="KW-0547">Nucleotide-binding</keyword>
<dbReference type="SUPFAM" id="SSF48019">
    <property type="entry name" value="post-AAA+ oligomerization domain-like"/>
    <property type="match status" value="1"/>
</dbReference>
<evidence type="ECO:0000259" key="6">
    <source>
        <dbReference type="SMART" id="SM00382"/>
    </source>
</evidence>
<dbReference type="PANTHER" id="PTHR13779:SF7">
    <property type="entry name" value="ATPASE WRNIP1"/>
    <property type="match status" value="1"/>
</dbReference>
<dbReference type="FunFam" id="1.20.272.10:FF:000001">
    <property type="entry name" value="Putative AAA family ATPase"/>
    <property type="match status" value="1"/>
</dbReference>
<dbReference type="GO" id="GO:0016887">
    <property type="term" value="F:ATP hydrolysis activity"/>
    <property type="evidence" value="ECO:0007669"/>
    <property type="project" value="InterPro"/>
</dbReference>
<sequence>MNLFESNYEAIKPLSFQLRPQSLDEIFGQEKLLGKHGVLRKLIETGRLTNSIFFGPPGCGKSTLGEIISHTMDCAFESLNATTASLQDIKEVVLRAKRNVEYYQKKTILFLDEIHRFNKLQQDALLSYCENGTFILIGATTENPYYSLNNALLSRVMVFEFKSLEKKEIQQILKRAQTKIGISLSPFLEEVMSEMAQGDSRVALNYLELYQNLKDSLSEEEIYQVFMERKHSFHKTQDKYDMISAMIKSMRGSDPDAAVYWLGCLLEGGEDPRYMARRIMIQACEDVGMANPEAMLVASAAMQASERIGMPEIRIILAQAVIYLAISSKSNSAYLAINQVMEEIKNGNRQEVPKNICHDNVGYLYPHDYPNHFVRQTYMEEKKRYYLPQENKYEKLIEEKLKKLWENKEG</sequence>
<dbReference type="InterPro" id="IPR051314">
    <property type="entry name" value="AAA_ATPase_RarA/MGS1/WRNIP1"/>
</dbReference>
<evidence type="ECO:0000256" key="4">
    <source>
        <dbReference type="ARBA" id="ARBA00022741"/>
    </source>
</evidence>
<comment type="caution">
    <text evidence="7">The sequence shown here is derived from an EMBL/GenBank/DDBJ whole genome shotgun (WGS) entry which is preliminary data.</text>
</comment>
<reference evidence="8" key="1">
    <citation type="submission" date="2016-01" db="EMBL/GenBank/DDBJ databases">
        <authorList>
            <person name="Mitreva M."/>
            <person name="Pepin K.H."/>
            <person name="Mihindukulasuriya K.A."/>
            <person name="Fulton R."/>
            <person name="Fronick C."/>
            <person name="O'Laughlin M."/>
            <person name="Miner T."/>
            <person name="Herter B."/>
            <person name="Rosa B.A."/>
            <person name="Cordes M."/>
            <person name="Tomlinson C."/>
            <person name="Wollam A."/>
            <person name="Palsikar V.B."/>
            <person name="Mardis E.R."/>
            <person name="Wilson R.K."/>
        </authorList>
    </citation>
    <scope>NUCLEOTIDE SEQUENCE [LARGE SCALE GENOMIC DNA]</scope>
    <source>
        <strain evidence="8">CMW8396</strain>
    </source>
</reference>
<dbReference type="InterPro" id="IPR021886">
    <property type="entry name" value="MgsA_C"/>
</dbReference>
<dbReference type="Pfam" id="PF00004">
    <property type="entry name" value="AAA"/>
    <property type="match status" value="1"/>
</dbReference>
<name>A0A133NKD3_9FUSO</name>
<keyword evidence="3" id="KW-0235">DNA replication</keyword>
<dbReference type="InterPro" id="IPR003959">
    <property type="entry name" value="ATPase_AAA_core"/>
</dbReference>
<organism evidence="7 8">
    <name type="scientific">Fusobacterium equinum</name>
    <dbReference type="NCBI Taxonomy" id="134605"/>
    <lineage>
        <taxon>Bacteria</taxon>
        <taxon>Fusobacteriati</taxon>
        <taxon>Fusobacteriota</taxon>
        <taxon>Fusobacteriia</taxon>
        <taxon>Fusobacteriales</taxon>
        <taxon>Fusobacteriaceae</taxon>
        <taxon>Fusobacterium</taxon>
    </lineage>
</organism>
<dbReference type="InterPro" id="IPR032423">
    <property type="entry name" value="AAA_assoc_2"/>
</dbReference>
<dbReference type="RefSeq" id="WP_008801265.1">
    <property type="nucleotide sequence ID" value="NZ_KQ956512.1"/>
</dbReference>
<dbReference type="Pfam" id="PF12002">
    <property type="entry name" value="MgsA_C"/>
    <property type="match status" value="1"/>
</dbReference>
<dbReference type="GO" id="GO:0017116">
    <property type="term" value="F:single-stranded DNA helicase activity"/>
    <property type="evidence" value="ECO:0007669"/>
    <property type="project" value="TreeGrafter"/>
</dbReference>
<evidence type="ECO:0000256" key="5">
    <source>
        <dbReference type="ARBA" id="ARBA00022840"/>
    </source>
</evidence>
<dbReference type="AlphaFoldDB" id="A0A133NKD3"/>
<dbReference type="GO" id="GO:0008047">
    <property type="term" value="F:enzyme activator activity"/>
    <property type="evidence" value="ECO:0007669"/>
    <property type="project" value="TreeGrafter"/>
</dbReference>
<dbReference type="CDD" id="cd00009">
    <property type="entry name" value="AAA"/>
    <property type="match status" value="1"/>
</dbReference>
<dbReference type="GO" id="GO:0003677">
    <property type="term" value="F:DNA binding"/>
    <property type="evidence" value="ECO:0007669"/>
    <property type="project" value="InterPro"/>
</dbReference>
<keyword evidence="5" id="KW-0067">ATP-binding</keyword>
<dbReference type="InterPro" id="IPR027417">
    <property type="entry name" value="P-loop_NTPase"/>
</dbReference>
<dbReference type="SUPFAM" id="SSF52540">
    <property type="entry name" value="P-loop containing nucleoside triphosphate hydrolases"/>
    <property type="match status" value="1"/>
</dbReference>
<dbReference type="GO" id="GO:0006261">
    <property type="term" value="P:DNA-templated DNA replication"/>
    <property type="evidence" value="ECO:0007669"/>
    <property type="project" value="TreeGrafter"/>
</dbReference>
<dbReference type="InterPro" id="IPR008921">
    <property type="entry name" value="DNA_pol3_clamp-load_cplx_C"/>
</dbReference>
<dbReference type="Gene3D" id="1.20.272.10">
    <property type="match status" value="1"/>
</dbReference>
<comment type="similarity">
    <text evidence="2">Belongs to the AAA ATPase family. RarA/MGS1/WRNIP1 subfamily.</text>
</comment>
<gene>
    <name evidence="7" type="ORF">HMPREF3206_00178</name>
</gene>
<dbReference type="SMART" id="SM00382">
    <property type="entry name" value="AAA"/>
    <property type="match status" value="1"/>
</dbReference>
<dbReference type="STRING" id="134605.HMPREF3206_00178"/>
<dbReference type="EMBL" id="LRPX01000006">
    <property type="protein sequence ID" value="KXA16756.1"/>
    <property type="molecule type" value="Genomic_DNA"/>
</dbReference>
<dbReference type="FunFam" id="3.40.50.300:FF:000137">
    <property type="entry name" value="Replication-associated recombination protein A"/>
    <property type="match status" value="1"/>
</dbReference>
<evidence type="ECO:0000256" key="3">
    <source>
        <dbReference type="ARBA" id="ARBA00022705"/>
    </source>
</evidence>
<evidence type="ECO:0000313" key="7">
    <source>
        <dbReference type="EMBL" id="KXA16756.1"/>
    </source>
</evidence>
<keyword evidence="8" id="KW-1185">Reference proteome</keyword>